<comment type="caution">
    <text evidence="1">The sequence shown here is derived from an EMBL/GenBank/DDBJ whole genome shotgun (WGS) entry which is preliminary data.</text>
</comment>
<name>A0AAN8XDR0_HALRR</name>
<evidence type="ECO:0000313" key="2">
    <source>
        <dbReference type="Proteomes" id="UP001381693"/>
    </source>
</evidence>
<evidence type="ECO:0000313" key="1">
    <source>
        <dbReference type="EMBL" id="KAK7079653.1"/>
    </source>
</evidence>
<dbReference type="AlphaFoldDB" id="A0AAN8XDR0"/>
<dbReference type="Proteomes" id="UP001381693">
    <property type="component" value="Unassembled WGS sequence"/>
</dbReference>
<organism evidence="1 2">
    <name type="scientific">Halocaridina rubra</name>
    <name type="common">Hawaiian red shrimp</name>
    <dbReference type="NCBI Taxonomy" id="373956"/>
    <lineage>
        <taxon>Eukaryota</taxon>
        <taxon>Metazoa</taxon>
        <taxon>Ecdysozoa</taxon>
        <taxon>Arthropoda</taxon>
        <taxon>Crustacea</taxon>
        <taxon>Multicrustacea</taxon>
        <taxon>Malacostraca</taxon>
        <taxon>Eumalacostraca</taxon>
        <taxon>Eucarida</taxon>
        <taxon>Decapoda</taxon>
        <taxon>Pleocyemata</taxon>
        <taxon>Caridea</taxon>
        <taxon>Atyoidea</taxon>
        <taxon>Atyidae</taxon>
        <taxon>Halocaridina</taxon>
    </lineage>
</organism>
<gene>
    <name evidence="1" type="ORF">SK128_028658</name>
</gene>
<keyword evidence="2" id="KW-1185">Reference proteome</keyword>
<reference evidence="1 2" key="1">
    <citation type="submission" date="2023-11" db="EMBL/GenBank/DDBJ databases">
        <title>Halocaridina rubra genome assembly.</title>
        <authorList>
            <person name="Smith C."/>
        </authorList>
    </citation>
    <scope>NUCLEOTIDE SEQUENCE [LARGE SCALE GENOMIC DNA]</scope>
    <source>
        <strain evidence="1">EP-1</strain>
        <tissue evidence="1">Whole</tissue>
    </source>
</reference>
<proteinExistence type="predicted"/>
<dbReference type="EMBL" id="JAXCGZ010006599">
    <property type="protein sequence ID" value="KAK7079653.1"/>
    <property type="molecule type" value="Genomic_DNA"/>
</dbReference>
<sequence length="67" mass="7666">MEGVHSADPLYCTRNLFQKKILRHKQKHKSLAEPIKADDPYFGRHSLTSQRPVVKAPISHGSCRKVQ</sequence>
<feature type="non-terminal residue" evidence="1">
    <location>
        <position position="67"/>
    </location>
</feature>
<protein>
    <submittedName>
        <fullName evidence="1">Uncharacterized protein</fullName>
    </submittedName>
</protein>
<accession>A0AAN8XDR0</accession>